<feature type="region of interest" description="Disordered" evidence="7">
    <location>
        <begin position="89"/>
        <end position="113"/>
    </location>
</feature>
<dbReference type="AlphaFoldDB" id="A0A5D3ATZ4"/>
<dbReference type="PANTHER" id="PTHR31313:SF81">
    <property type="entry name" value="TY1 ENHANCER ACTIVATOR"/>
    <property type="match status" value="1"/>
</dbReference>
<accession>A0A5D3ATZ4</accession>
<name>A0A5D3ATZ4_9TREE</name>
<dbReference type="Proteomes" id="UP000322245">
    <property type="component" value="Unassembled WGS sequence"/>
</dbReference>
<organism evidence="8 9">
    <name type="scientific">Cryptococcus floricola</name>
    <dbReference type="NCBI Taxonomy" id="2591691"/>
    <lineage>
        <taxon>Eukaryota</taxon>
        <taxon>Fungi</taxon>
        <taxon>Dikarya</taxon>
        <taxon>Basidiomycota</taxon>
        <taxon>Agaricomycotina</taxon>
        <taxon>Tremellomycetes</taxon>
        <taxon>Tremellales</taxon>
        <taxon>Cryptococcaceae</taxon>
        <taxon>Cryptococcus</taxon>
    </lineage>
</organism>
<evidence type="ECO:0000256" key="1">
    <source>
        <dbReference type="ARBA" id="ARBA00022723"/>
    </source>
</evidence>
<feature type="region of interest" description="Disordered" evidence="7">
    <location>
        <begin position="203"/>
        <end position="223"/>
    </location>
</feature>
<protein>
    <recommendedName>
        <fullName evidence="10">Transcription factor domain-containing protein</fullName>
    </recommendedName>
</protein>
<evidence type="ECO:0000313" key="9">
    <source>
        <dbReference type="Proteomes" id="UP000322245"/>
    </source>
</evidence>
<comment type="caution">
    <text evidence="8">The sequence shown here is derived from an EMBL/GenBank/DDBJ whole genome shotgun (WGS) entry which is preliminary data.</text>
</comment>
<proteinExistence type="predicted"/>
<feature type="compositionally biased region" description="Basic and acidic residues" evidence="7">
    <location>
        <begin position="1"/>
        <end position="13"/>
    </location>
</feature>
<sequence length="777" mass="85476">MAGLRIDEMEKGESTTTGHGRKRTPPTHSPPQGSTPKPPQGPQDHQGHTAQERLSLRPMQKKARQYLKRIHPGDSHTIQCHYTHDCDTEDDGHSSFGEETDTRPRGGVDIEEPAPLQNTEGSLVSQENGLQLFAAPPRNDYQQTTETLSTMDLASIQGEQWGQSNAGAEPMTIYNPALFSDFQSFFDMGNTPLDALASLQGQAVEPQPLPEQSSSAQSRDTTRAATVAEDDILDAAIQSSFRDLLWPGWPTTLPPPSMVDHLVEIFFTTIPSITRVIHRQSFLARLSLPPTHPEFPHKSLLHAICTVASRQSAAVYTRTVQEDIEKSARDAKAAKGKGLDVDPETVSCFSEKHAEYALAAIKFNHVNARGLFDMLQAVTILGHWGQSVARIRRDKSTPYRRSILGFPKDDAEKEERKAAMWYLLMYDVTSSASSGWSGTLPMDEITTHFPAARDDFDRGGAIRENPQSFVSPDIYFNHPVVDSFVMLAKGNMLLSRVIKFVRRSRGMQPHERDSVADLPEFRLIENDLGMMSMSFPPSLRDPVQYMQGAIKTIDADLISAHLVLHVAAIHLHEPFADMQDPTSSSANRLLWDRGRVVHGGPFYVLHVFASIAARHAVGVRHLTMIDTMIASMEEEALGRTVVNGDLSGLGAQASASHANSTPFSSRPNNSFHSTSQSTTQEIGFLAENHPDALMINDLKSKSLTSWSSSASGRFQDYLDQRRGYLKSSSNASEGSPDVGSSSGQGEVPAPRDPLRWMDLKSIGKMGDPLPPSALFTP</sequence>
<evidence type="ECO:0000256" key="6">
    <source>
        <dbReference type="ARBA" id="ARBA00023242"/>
    </source>
</evidence>
<evidence type="ECO:0000256" key="7">
    <source>
        <dbReference type="SAM" id="MobiDB-lite"/>
    </source>
</evidence>
<gene>
    <name evidence="8" type="ORF">B9479_004413</name>
</gene>
<evidence type="ECO:0000256" key="3">
    <source>
        <dbReference type="ARBA" id="ARBA00023015"/>
    </source>
</evidence>
<feature type="compositionally biased region" description="Polar residues" evidence="7">
    <location>
        <begin position="653"/>
        <end position="679"/>
    </location>
</feature>
<dbReference type="InterPro" id="IPR051615">
    <property type="entry name" value="Transcr_Regulatory_Elem"/>
</dbReference>
<feature type="compositionally biased region" description="Basic and acidic residues" evidence="7">
    <location>
        <begin position="45"/>
        <end position="55"/>
    </location>
</feature>
<keyword evidence="2" id="KW-0862">Zinc</keyword>
<evidence type="ECO:0000256" key="5">
    <source>
        <dbReference type="ARBA" id="ARBA00023163"/>
    </source>
</evidence>
<evidence type="ECO:0008006" key="10">
    <source>
        <dbReference type="Google" id="ProtNLM"/>
    </source>
</evidence>
<feature type="region of interest" description="Disordered" evidence="7">
    <location>
        <begin position="1"/>
        <end position="64"/>
    </location>
</feature>
<dbReference type="CDD" id="cd12148">
    <property type="entry name" value="fungal_TF_MHR"/>
    <property type="match status" value="1"/>
</dbReference>
<evidence type="ECO:0000256" key="2">
    <source>
        <dbReference type="ARBA" id="ARBA00022833"/>
    </source>
</evidence>
<reference evidence="8 9" key="1">
    <citation type="submission" date="2017-05" db="EMBL/GenBank/DDBJ databases">
        <title>The Genome Sequence of Tsuchiyaea wingfieldii DSM 27421.</title>
        <authorList>
            <person name="Cuomo C."/>
            <person name="Passer A."/>
            <person name="Billmyre B."/>
            <person name="Heitman J."/>
        </authorList>
    </citation>
    <scope>NUCLEOTIDE SEQUENCE [LARGE SCALE GENOMIC DNA]</scope>
    <source>
        <strain evidence="8 9">DSM 27421</strain>
    </source>
</reference>
<feature type="compositionally biased region" description="Polar residues" evidence="7">
    <location>
        <begin position="726"/>
        <end position="744"/>
    </location>
</feature>
<dbReference type="EMBL" id="NIDF01000050">
    <property type="protein sequence ID" value="TYJ54905.1"/>
    <property type="molecule type" value="Genomic_DNA"/>
</dbReference>
<feature type="compositionally biased region" description="Polar residues" evidence="7">
    <location>
        <begin position="210"/>
        <end position="219"/>
    </location>
</feature>
<keyword evidence="1" id="KW-0479">Metal-binding</keyword>
<feature type="region of interest" description="Disordered" evidence="7">
    <location>
        <begin position="725"/>
        <end position="777"/>
    </location>
</feature>
<dbReference type="GO" id="GO:0003677">
    <property type="term" value="F:DNA binding"/>
    <property type="evidence" value="ECO:0007669"/>
    <property type="project" value="UniProtKB-KW"/>
</dbReference>
<keyword evidence="4" id="KW-0238">DNA-binding</keyword>
<keyword evidence="3" id="KW-0805">Transcription regulation</keyword>
<dbReference type="GO" id="GO:0046872">
    <property type="term" value="F:metal ion binding"/>
    <property type="evidence" value="ECO:0007669"/>
    <property type="project" value="UniProtKB-KW"/>
</dbReference>
<keyword evidence="6" id="KW-0539">Nucleus</keyword>
<keyword evidence="5" id="KW-0804">Transcription</keyword>
<feature type="region of interest" description="Disordered" evidence="7">
    <location>
        <begin position="651"/>
        <end position="679"/>
    </location>
</feature>
<evidence type="ECO:0000256" key="4">
    <source>
        <dbReference type="ARBA" id="ARBA00023125"/>
    </source>
</evidence>
<evidence type="ECO:0000313" key="8">
    <source>
        <dbReference type="EMBL" id="TYJ54905.1"/>
    </source>
</evidence>
<keyword evidence="9" id="KW-1185">Reference proteome</keyword>
<dbReference type="PANTHER" id="PTHR31313">
    <property type="entry name" value="TY1 ENHANCER ACTIVATOR"/>
    <property type="match status" value="1"/>
</dbReference>